<dbReference type="Gene3D" id="4.10.240.10">
    <property type="entry name" value="Zn(2)-C6 fungal-type DNA-binding domain"/>
    <property type="match status" value="1"/>
</dbReference>
<protein>
    <recommendedName>
        <fullName evidence="4">Zn(2)-C6 fungal-type domain-containing protein</fullName>
    </recommendedName>
</protein>
<keyword evidence="2" id="KW-0539">Nucleus</keyword>
<dbReference type="AlphaFoldDB" id="A0A2T4BEK8"/>
<dbReference type="EMBL" id="KZ680211">
    <property type="protein sequence ID" value="PTB67773.1"/>
    <property type="molecule type" value="Genomic_DNA"/>
</dbReference>
<dbReference type="GO" id="GO:0003677">
    <property type="term" value="F:DNA binding"/>
    <property type="evidence" value="ECO:0007669"/>
    <property type="project" value="InterPro"/>
</dbReference>
<dbReference type="PROSITE" id="PS50048">
    <property type="entry name" value="ZN2_CY6_FUNGAL_2"/>
    <property type="match status" value="1"/>
</dbReference>
<name>A0A2T4BEK8_9HYPO</name>
<dbReference type="SUPFAM" id="SSF57701">
    <property type="entry name" value="Zn2/Cys6 DNA-binding domain"/>
    <property type="match status" value="1"/>
</dbReference>
<dbReference type="InterPro" id="IPR036864">
    <property type="entry name" value="Zn2-C6_fun-type_DNA-bd_sf"/>
</dbReference>
<evidence type="ECO:0000256" key="3">
    <source>
        <dbReference type="SAM" id="MobiDB-lite"/>
    </source>
</evidence>
<dbReference type="InterPro" id="IPR052761">
    <property type="entry name" value="Fungal_Detox/Toxin_TFs"/>
</dbReference>
<evidence type="ECO:0000313" key="5">
    <source>
        <dbReference type="EMBL" id="PTB67773.1"/>
    </source>
</evidence>
<gene>
    <name evidence="5" type="ORF">BBK36DRAFT_1115830</name>
</gene>
<accession>A0A2T4BEK8</accession>
<dbReference type="GO" id="GO:0006351">
    <property type="term" value="P:DNA-templated transcription"/>
    <property type="evidence" value="ECO:0007669"/>
    <property type="project" value="InterPro"/>
</dbReference>
<evidence type="ECO:0000259" key="4">
    <source>
        <dbReference type="PROSITE" id="PS50048"/>
    </source>
</evidence>
<keyword evidence="6" id="KW-1185">Reference proteome</keyword>
<dbReference type="InterPro" id="IPR007219">
    <property type="entry name" value="XnlR_reg_dom"/>
</dbReference>
<dbReference type="GeneID" id="36598286"/>
<dbReference type="CDD" id="cd00067">
    <property type="entry name" value="GAL4"/>
    <property type="match status" value="1"/>
</dbReference>
<dbReference type="InterPro" id="IPR001138">
    <property type="entry name" value="Zn2Cys6_DnaBD"/>
</dbReference>
<dbReference type="SMART" id="SM00066">
    <property type="entry name" value="GAL4"/>
    <property type="match status" value="1"/>
</dbReference>
<reference evidence="6" key="1">
    <citation type="submission" date="2016-07" db="EMBL/GenBank/DDBJ databases">
        <title>Multiple horizontal gene transfer events from other fungi enriched the ability of initially mycotrophic Trichoderma (Ascomycota) to feed on dead plant biomass.</title>
        <authorList>
            <consortium name="DOE Joint Genome Institute"/>
            <person name="Atanasova L."/>
            <person name="Chenthamara K."/>
            <person name="Zhang J."/>
            <person name="Grujic M."/>
            <person name="Henrissat B."/>
            <person name="Kuo A."/>
            <person name="Aerts A."/>
            <person name="Salamov A."/>
            <person name="Lipzen A."/>
            <person name="Labutti K."/>
            <person name="Barry K."/>
            <person name="Miao Y."/>
            <person name="Rahimi M.J."/>
            <person name="Shen Q."/>
            <person name="Grigoriev I.V."/>
            <person name="Kubicek C.P."/>
            <person name="Druzhinina I.S."/>
        </authorList>
    </citation>
    <scope>NUCLEOTIDE SEQUENCE [LARGE SCALE GENOMIC DNA]</scope>
    <source>
        <strain evidence="6">TUCIM 6016</strain>
    </source>
</reference>
<sequence>MPSCCRVSKNRHGDLLRSAARHFTIFPRSPAHPLGNNFLSPCCLDNIKTDLIADIFFDRNFANMTSLSAFGKPTKACTTCNHRKLKCDAAIVGLPCSRCISKGYPETCALANRRRRKPTILGKGRRQDLARSETCAQSTRQDESKSVDQLLEPHDSPDGRPAQFPNWDLIDGRDGVHYMSILGRLARNEQTCTLKYPGSKGLTGRPQKEHEGQISNPASHTMRLNTADREYLEKRGVFTLPPQTCCESMLRRHFTTVYPQVPVYDYIEFMDSYHSGSFSWFLMQTILASAVPFTPLDILAECGFGDRATALEFFFSNAVKLYDFGCEGNQLIKLQGSLIMSTVLVSYSMDKDFRFWHHNAVRLAIRLGLHKDTKLFSRQCREIIFSIMHLEAPSLIQYCTRPASEAEWGNAQVPPRHAAILPLWTEGQKCYSNEHLKLAIIATRWQSVLRTLDPGEKSAPQNLDEEIFSSFTAWRDSLPKATALDHGTLQSRPQEISLETLEASSYRFECIFYRLLLNRSISSGQTRSRIDVLKRRLRTAIFELDTIVSRLLAADLLKFANLNPPITKSLTITYLRRSELVLQKICEVIPAMECNLRLLRKYLDPKRLEAAMLMDPPPVESLLPIEMQEQEAQQPGKETQYLEQSIFNESERQADLTNSAVRLSDDDASEMLGDMNDWLDGLIWLDYLKDSNLIPN</sequence>
<dbReference type="PANTHER" id="PTHR47425">
    <property type="entry name" value="FARB-RELATED"/>
    <property type="match status" value="1"/>
</dbReference>
<evidence type="ECO:0000313" key="6">
    <source>
        <dbReference type="Proteomes" id="UP000241546"/>
    </source>
</evidence>
<organism evidence="5 6">
    <name type="scientific">Trichoderma citrinoviride</name>
    <dbReference type="NCBI Taxonomy" id="58853"/>
    <lineage>
        <taxon>Eukaryota</taxon>
        <taxon>Fungi</taxon>
        <taxon>Dikarya</taxon>
        <taxon>Ascomycota</taxon>
        <taxon>Pezizomycotina</taxon>
        <taxon>Sordariomycetes</taxon>
        <taxon>Hypocreomycetidae</taxon>
        <taxon>Hypocreales</taxon>
        <taxon>Hypocreaceae</taxon>
        <taxon>Trichoderma</taxon>
    </lineage>
</organism>
<dbReference type="OrthoDB" id="5121955at2759"/>
<feature type="compositionally biased region" description="Basic and acidic residues" evidence="3">
    <location>
        <begin position="140"/>
        <end position="158"/>
    </location>
</feature>
<evidence type="ECO:0000256" key="2">
    <source>
        <dbReference type="ARBA" id="ARBA00023242"/>
    </source>
</evidence>
<dbReference type="Pfam" id="PF04082">
    <property type="entry name" value="Fungal_trans"/>
    <property type="match status" value="1"/>
</dbReference>
<dbReference type="RefSeq" id="XP_024751093.1">
    <property type="nucleotide sequence ID" value="XM_024890168.1"/>
</dbReference>
<keyword evidence="1" id="KW-0479">Metal-binding</keyword>
<dbReference type="GO" id="GO:0008270">
    <property type="term" value="F:zinc ion binding"/>
    <property type="evidence" value="ECO:0007669"/>
    <property type="project" value="InterPro"/>
</dbReference>
<evidence type="ECO:0000256" key="1">
    <source>
        <dbReference type="ARBA" id="ARBA00022723"/>
    </source>
</evidence>
<dbReference type="GO" id="GO:0000981">
    <property type="term" value="F:DNA-binding transcription factor activity, RNA polymerase II-specific"/>
    <property type="evidence" value="ECO:0007669"/>
    <property type="project" value="InterPro"/>
</dbReference>
<dbReference type="Pfam" id="PF00172">
    <property type="entry name" value="Zn_clus"/>
    <property type="match status" value="1"/>
</dbReference>
<dbReference type="CDD" id="cd12148">
    <property type="entry name" value="fungal_TF_MHR"/>
    <property type="match status" value="1"/>
</dbReference>
<feature type="region of interest" description="Disordered" evidence="3">
    <location>
        <begin position="119"/>
        <end position="166"/>
    </location>
</feature>
<dbReference type="Proteomes" id="UP000241546">
    <property type="component" value="Unassembled WGS sequence"/>
</dbReference>
<dbReference type="PANTHER" id="PTHR47425:SF3">
    <property type="entry name" value="ZN(II)2CYS6 TRANSCRIPTION FACTOR (EUROFUNG)"/>
    <property type="match status" value="1"/>
</dbReference>
<proteinExistence type="predicted"/>
<feature type="domain" description="Zn(2)-C6 fungal-type" evidence="4">
    <location>
        <begin position="76"/>
        <end position="110"/>
    </location>
</feature>